<proteinExistence type="predicted"/>
<keyword evidence="4" id="KW-1185">Reference proteome</keyword>
<accession>A0ABT8TEP4</accession>
<dbReference type="PANTHER" id="PTHR33886">
    <property type="entry name" value="UNSATURATED RHAMNOGALACTURONAN HYDROLASE (EUROFUNG)"/>
    <property type="match status" value="1"/>
</dbReference>
<dbReference type="InterPro" id="IPR012341">
    <property type="entry name" value="6hp_glycosidase-like_sf"/>
</dbReference>
<evidence type="ECO:0000313" key="3">
    <source>
        <dbReference type="EMBL" id="MDO3382440.1"/>
    </source>
</evidence>
<dbReference type="Proteomes" id="UP001168380">
    <property type="component" value="Unassembled WGS sequence"/>
</dbReference>
<dbReference type="InterPro" id="IPR008928">
    <property type="entry name" value="6-hairpin_glycosidase_sf"/>
</dbReference>
<evidence type="ECO:0000313" key="4">
    <source>
        <dbReference type="Proteomes" id="UP001168380"/>
    </source>
</evidence>
<gene>
    <name evidence="3" type="ORF">QWI16_09660</name>
</gene>
<dbReference type="GO" id="GO:0016787">
    <property type="term" value="F:hydrolase activity"/>
    <property type="evidence" value="ECO:0007669"/>
    <property type="project" value="UniProtKB-KW"/>
</dbReference>
<protein>
    <submittedName>
        <fullName evidence="3">Glycoside hydrolase family 88 protein</fullName>
    </submittedName>
</protein>
<comment type="caution">
    <text evidence="3">The sequence shown here is derived from an EMBL/GenBank/DDBJ whole genome shotgun (WGS) entry which is preliminary data.</text>
</comment>
<dbReference type="Pfam" id="PF15892">
    <property type="entry name" value="BNR_4"/>
    <property type="match status" value="1"/>
</dbReference>
<dbReference type="PROSITE" id="PS51257">
    <property type="entry name" value="PROKAR_LIPOPROTEIN"/>
    <property type="match status" value="1"/>
</dbReference>
<dbReference type="SUPFAM" id="SSF48208">
    <property type="entry name" value="Six-hairpin glycosidases"/>
    <property type="match status" value="1"/>
</dbReference>
<dbReference type="RefSeq" id="WP_302712697.1">
    <property type="nucleotide sequence ID" value="NZ_JAULRT010000052.1"/>
</dbReference>
<dbReference type="InterPro" id="IPR052043">
    <property type="entry name" value="PolySaccharide_Degr_Enz"/>
</dbReference>
<dbReference type="Gene3D" id="1.50.10.10">
    <property type="match status" value="1"/>
</dbReference>
<keyword evidence="2" id="KW-0732">Signal</keyword>
<dbReference type="EMBL" id="JAULRT010000052">
    <property type="protein sequence ID" value="MDO3382440.1"/>
    <property type="molecule type" value="Genomic_DNA"/>
</dbReference>
<sequence>MRQLKLLCLVFLLSACTLAPDEPPTAVPDAESVKTLTKKVADWQIDHFYEQGKYRALPRVPPDWMNREQYHDLEWHHGALYAGMNQWRKVADNPEKYTDWLIAIGERNDWKLHHRPYHADDHTVGQFYLALYEEFNDPAMLEPTREQFDWILANPKIGTLDWEAENTHAHDRWGWSDALFMAPPVWARLAKVTGDPKYLEFMDREYHATYDLLWSEKDHLFWRDSSYFTQSEKNGEDIFWSRGNGWVFGGLALMIPDLPPQWEGRAFYIDLYKKMAARLVEIQREDGTWSMGLLGGTKGYPIKETSGTSFFTFGLAWGVNQGILDRATYEPVILRAWQALSAAVTEQGLLGYVQPVGAAPGDSFPDYTEVYGIGAFLAAGSELYKLLSDQTEIAPLSDIKTFMYNSGWCWFQDPRAIIHNGKLLVGGVAGNGRGDAAVGVYDLEAGARLGRTTLHNHFDRDDHNSPVFYARPDGRVLGMYARHSTENTHYYRLSSSEDYLSWGEELTHHYDDAVTYMNLYALEDGKLYNFYRGVEWNPTMVTSDDHGTSWAEEQHFIQSEVEGRHRPYARYASNGNHTIGIAFTDAHPRDYGTSIYYAEFRNGSFYTADGEFIKNLQADGPLKPSEAEKIFAGGQGGFRSVDLSAEKSAWTSAIAFDSEGQPHIAYSLYLSNEDQRYRIASWNGARWVDREVAHAGTRLYEREASYTGLISLDPTDPTRVVISTDVNPGTGEPLGGKHQILMASVGEADSTQRIDWQPLTHDPQRHNIRPMIVADAEHTVVLWSRGQYRTYTDYYLDTVGVVLSKVHSTKGKVALRNAL</sequence>
<dbReference type="InterPro" id="IPR010905">
    <property type="entry name" value="Glyco_hydro_88"/>
</dbReference>
<dbReference type="PANTHER" id="PTHR33886:SF8">
    <property type="entry name" value="UNSATURATED RHAMNOGALACTURONAN HYDROLASE (EUROFUNG)"/>
    <property type="match status" value="1"/>
</dbReference>
<evidence type="ECO:0000256" key="2">
    <source>
        <dbReference type="SAM" id="SignalP"/>
    </source>
</evidence>
<dbReference type="Pfam" id="PF07470">
    <property type="entry name" value="Glyco_hydro_88"/>
    <property type="match status" value="1"/>
</dbReference>
<feature type="chain" id="PRO_5045841810" evidence="2">
    <location>
        <begin position="20"/>
        <end position="819"/>
    </location>
</feature>
<organism evidence="3 4">
    <name type="scientific">Gilvimarinus algae</name>
    <dbReference type="NCBI Taxonomy" id="3058037"/>
    <lineage>
        <taxon>Bacteria</taxon>
        <taxon>Pseudomonadati</taxon>
        <taxon>Pseudomonadota</taxon>
        <taxon>Gammaproteobacteria</taxon>
        <taxon>Cellvibrionales</taxon>
        <taxon>Cellvibrionaceae</taxon>
        <taxon>Gilvimarinus</taxon>
    </lineage>
</organism>
<evidence type="ECO:0000256" key="1">
    <source>
        <dbReference type="ARBA" id="ARBA00022801"/>
    </source>
</evidence>
<name>A0ABT8TEP4_9GAMM</name>
<reference evidence="3" key="1">
    <citation type="submission" date="2023-07" db="EMBL/GenBank/DDBJ databases">
        <title>Gilvimarinus algae sp. nov., isolated from the surface of Kelp.</title>
        <authorList>
            <person name="Sun Y.Y."/>
            <person name="Gong Y."/>
            <person name="Du Z.J."/>
        </authorList>
    </citation>
    <scope>NUCLEOTIDE SEQUENCE</scope>
    <source>
        <strain evidence="3">SDUM040014</strain>
    </source>
</reference>
<feature type="signal peptide" evidence="2">
    <location>
        <begin position="1"/>
        <end position="19"/>
    </location>
</feature>
<keyword evidence="1 3" id="KW-0378">Hydrolase</keyword>